<accession>A0A5J4ZDE6</accession>
<proteinExistence type="predicted"/>
<protein>
    <submittedName>
        <fullName evidence="1">Uncharacterized protein</fullName>
    </submittedName>
</protein>
<gene>
    <name evidence="1" type="ORF">F0562_016819</name>
</gene>
<dbReference type="AlphaFoldDB" id="A0A5J4ZDE6"/>
<evidence type="ECO:0000313" key="2">
    <source>
        <dbReference type="Proteomes" id="UP000325577"/>
    </source>
</evidence>
<dbReference type="EMBL" id="CM018051">
    <property type="protein sequence ID" value="KAA8516675.1"/>
    <property type="molecule type" value="Genomic_DNA"/>
</dbReference>
<sequence length="94" mass="10435">MSATLVARRSGYLRSLWRTAISGNSISRPSVLRARTALPCSPSREVYQVCHSHLVESGFKEVKDFRGPKGGPYLPLELLLYRGLKMDINSGKSL</sequence>
<reference evidence="1 2" key="1">
    <citation type="submission" date="2019-09" db="EMBL/GenBank/DDBJ databases">
        <title>A chromosome-level genome assembly of the Chinese tupelo Nyssa sinensis.</title>
        <authorList>
            <person name="Yang X."/>
            <person name="Kang M."/>
            <person name="Yang Y."/>
            <person name="Xiong H."/>
            <person name="Wang M."/>
            <person name="Zhang Z."/>
            <person name="Wang Z."/>
            <person name="Wu H."/>
            <person name="Ma T."/>
            <person name="Liu J."/>
            <person name="Xi Z."/>
        </authorList>
    </citation>
    <scope>NUCLEOTIDE SEQUENCE [LARGE SCALE GENOMIC DNA]</scope>
    <source>
        <strain evidence="1">J267</strain>
        <tissue evidence="1">Leaf</tissue>
    </source>
</reference>
<dbReference type="Proteomes" id="UP000325577">
    <property type="component" value="Linkage Group LG8"/>
</dbReference>
<name>A0A5J4ZDE6_9ASTE</name>
<evidence type="ECO:0000313" key="1">
    <source>
        <dbReference type="EMBL" id="KAA8516675.1"/>
    </source>
</evidence>
<organism evidence="1 2">
    <name type="scientific">Nyssa sinensis</name>
    <dbReference type="NCBI Taxonomy" id="561372"/>
    <lineage>
        <taxon>Eukaryota</taxon>
        <taxon>Viridiplantae</taxon>
        <taxon>Streptophyta</taxon>
        <taxon>Embryophyta</taxon>
        <taxon>Tracheophyta</taxon>
        <taxon>Spermatophyta</taxon>
        <taxon>Magnoliopsida</taxon>
        <taxon>eudicotyledons</taxon>
        <taxon>Gunneridae</taxon>
        <taxon>Pentapetalae</taxon>
        <taxon>asterids</taxon>
        <taxon>Cornales</taxon>
        <taxon>Nyssaceae</taxon>
        <taxon>Nyssa</taxon>
    </lineage>
</organism>
<keyword evidence="2" id="KW-1185">Reference proteome</keyword>